<feature type="domain" description="Ubiquitin-like protease family profile" evidence="5">
    <location>
        <begin position="91"/>
        <end position="285"/>
    </location>
</feature>
<evidence type="ECO:0000256" key="3">
    <source>
        <dbReference type="ARBA" id="ARBA00022801"/>
    </source>
</evidence>
<keyword evidence="3" id="KW-0378">Hydrolase</keyword>
<feature type="compositionally biased region" description="Basic and acidic residues" evidence="4">
    <location>
        <begin position="699"/>
        <end position="708"/>
    </location>
</feature>
<dbReference type="GO" id="GO:0006508">
    <property type="term" value="P:proteolysis"/>
    <property type="evidence" value="ECO:0007669"/>
    <property type="project" value="UniProtKB-KW"/>
</dbReference>
<reference evidence="6" key="1">
    <citation type="submission" date="2021-05" db="EMBL/GenBank/DDBJ databases">
        <title>A free-living protist that lacks canonical eukaryotic 1 DNA replication and segregation systems.</title>
        <authorList>
            <person name="Salas-Leiva D.E."/>
            <person name="Tromer E.C."/>
            <person name="Curtis B.A."/>
            <person name="Jerlstrom-Hultqvist J."/>
            <person name="Kolisko M."/>
            <person name="Yi Z."/>
            <person name="Salas-Leiva J.S."/>
            <person name="Gallot-Lavallee L."/>
            <person name="Kops G.J.P.L."/>
            <person name="Archibald J.M."/>
            <person name="Simpson A.G.B."/>
            <person name="Roger A.J."/>
        </authorList>
    </citation>
    <scope>NUCLEOTIDE SEQUENCE</scope>
    <source>
        <strain evidence="6">BICM</strain>
    </source>
</reference>
<accession>A0A8J6B877</accession>
<feature type="region of interest" description="Disordered" evidence="4">
    <location>
        <begin position="358"/>
        <end position="399"/>
    </location>
</feature>
<dbReference type="InterPro" id="IPR003653">
    <property type="entry name" value="Peptidase_C48_C"/>
</dbReference>
<evidence type="ECO:0000256" key="2">
    <source>
        <dbReference type="ARBA" id="ARBA00022670"/>
    </source>
</evidence>
<evidence type="ECO:0000256" key="1">
    <source>
        <dbReference type="ARBA" id="ARBA00005234"/>
    </source>
</evidence>
<dbReference type="OrthoDB" id="442460at2759"/>
<evidence type="ECO:0000256" key="4">
    <source>
        <dbReference type="SAM" id="MobiDB-lite"/>
    </source>
</evidence>
<gene>
    <name evidence="6" type="ORF">J8273_2005</name>
</gene>
<feature type="compositionally biased region" description="Pro residues" evidence="4">
    <location>
        <begin position="370"/>
        <end position="382"/>
    </location>
</feature>
<proteinExistence type="inferred from homology"/>
<dbReference type="SUPFAM" id="SSF54001">
    <property type="entry name" value="Cysteine proteinases"/>
    <property type="match status" value="1"/>
</dbReference>
<dbReference type="EMBL" id="JAHDYR010000006">
    <property type="protein sequence ID" value="KAG9396274.1"/>
    <property type="molecule type" value="Genomic_DNA"/>
</dbReference>
<name>A0A8J6B877_9EUKA</name>
<dbReference type="Gene3D" id="1.10.418.20">
    <property type="match status" value="1"/>
</dbReference>
<evidence type="ECO:0000313" key="7">
    <source>
        <dbReference type="Proteomes" id="UP000717585"/>
    </source>
</evidence>
<keyword evidence="2" id="KW-0645">Protease</keyword>
<protein>
    <submittedName>
        <fullName evidence="6">Peptidase C48, SUMO/Sentrin/Ubl1</fullName>
    </submittedName>
</protein>
<evidence type="ECO:0000259" key="5">
    <source>
        <dbReference type="PROSITE" id="PS50600"/>
    </source>
</evidence>
<keyword evidence="7" id="KW-1185">Reference proteome</keyword>
<dbReference type="AlphaFoldDB" id="A0A8J6B877"/>
<dbReference type="Pfam" id="PF02902">
    <property type="entry name" value="Peptidase_C48"/>
    <property type="match status" value="1"/>
</dbReference>
<feature type="compositionally biased region" description="Basic and acidic residues" evidence="4">
    <location>
        <begin position="672"/>
        <end position="686"/>
    </location>
</feature>
<dbReference type="PROSITE" id="PS50600">
    <property type="entry name" value="ULP_PROTEASE"/>
    <property type="match status" value="1"/>
</dbReference>
<feature type="compositionally biased region" description="Polar residues" evidence="4">
    <location>
        <begin position="713"/>
        <end position="725"/>
    </location>
</feature>
<dbReference type="PANTHER" id="PTHR47764">
    <property type="entry name" value="UBIQUITIN-LIKE-SPECIFIC PROTEASE 2B-RELATED"/>
    <property type="match status" value="1"/>
</dbReference>
<dbReference type="InterPro" id="IPR038765">
    <property type="entry name" value="Papain-like_cys_pep_sf"/>
</dbReference>
<dbReference type="GO" id="GO:0008234">
    <property type="term" value="F:cysteine-type peptidase activity"/>
    <property type="evidence" value="ECO:0007669"/>
    <property type="project" value="InterPro"/>
</dbReference>
<comment type="similarity">
    <text evidence="1">Belongs to the peptidase C48 family.</text>
</comment>
<comment type="caution">
    <text evidence="6">The sequence shown here is derived from an EMBL/GenBank/DDBJ whole genome shotgun (WGS) entry which is preliminary data.</text>
</comment>
<evidence type="ECO:0000313" key="6">
    <source>
        <dbReference type="EMBL" id="KAG9396274.1"/>
    </source>
</evidence>
<organism evidence="6 7">
    <name type="scientific">Carpediemonas membranifera</name>
    <dbReference type="NCBI Taxonomy" id="201153"/>
    <lineage>
        <taxon>Eukaryota</taxon>
        <taxon>Metamonada</taxon>
        <taxon>Carpediemonas-like organisms</taxon>
        <taxon>Carpediemonas</taxon>
    </lineage>
</organism>
<sequence>MGKKDDTGIYYASHNVLSQYASFLDLDESLYSPVIRSYEDAFQIIEARSLTPRIDGITAAVQAMYSAHPSVAPSSHGPICKYPPNDAKSCVTITQPDMHRLKSGGELNDSIIEFYLKYITANTPVTSRLRVHVFSTYFFTRLRRTPDLSSSFDYDAVKRWTKDVDIFDNHLLVIPVHQAHHWSLILVVRPGDVGSGRRAMNPRPDDNSSFFGPCILYLDSLGGTKRRGIQLIRRYLKEEWTVRRPGEDADFADTYYFPDIAISNMPKQLNVTDCGLFVLLFAHYFIQFRCPEINIAKSAWVSPRDREKAITEAQWSKWFSPLIEPYWARAVFSNAVLSLTPDYLESYAAKAEAGVGVGDSSDSDIEMEPPVSPASPVSPPYVLPRSPQSGQMHPTPMMRTTPGNARRWLDMSGSKGGSPVGPGRGVAEIFGGMALRDTSSVASYATPLLPPSVPEECGSDEIRTLGAADRARMDDILHRTEMEAAIEVSSDDTGSSDIEGMSSRLKTLKRVHPPKARVGPGRGDGTMSAEDLFAEVSPSSPMPRVPSFTKSRLPIDYRHSKTGKPTLVPPQRKDQLKRANKPRGSPGRVQEQPTRKRKPATSRLVLDPEPEEVDVSDPSSSEAGKTPTPPRNRVRLSRFTPVPSFSPLDHHLRLGMVRPGATPRTGSGAVKSNREREREQVARRETQQTSVTPGVTSARADRRGKWEEVPENATRTPQGRKSAYSSLVADTPGMY</sequence>
<feature type="region of interest" description="Disordered" evidence="4">
    <location>
        <begin position="535"/>
        <end position="735"/>
    </location>
</feature>
<dbReference type="Gene3D" id="3.30.310.130">
    <property type="entry name" value="Ubiquitin-related"/>
    <property type="match status" value="1"/>
</dbReference>
<dbReference type="Proteomes" id="UP000717585">
    <property type="component" value="Unassembled WGS sequence"/>
</dbReference>
<dbReference type="PANTHER" id="PTHR47764:SF2">
    <property type="entry name" value="UBIQUITIN-LIKE PROTEASE FAMILY PROFILE DOMAIN-CONTAINING PROTEIN"/>
    <property type="match status" value="1"/>
</dbReference>